<evidence type="ECO:0000313" key="3">
    <source>
        <dbReference type="EMBL" id="SES83504.1"/>
    </source>
</evidence>
<name>A0A1H9ZRQ1_9BACT</name>
<accession>A0A1H9ZRQ1</accession>
<dbReference type="SUPFAM" id="SSF51161">
    <property type="entry name" value="Trimeric LpxA-like enzymes"/>
    <property type="match status" value="1"/>
</dbReference>
<evidence type="ECO:0000256" key="2">
    <source>
        <dbReference type="SAM" id="SignalP"/>
    </source>
</evidence>
<reference evidence="4" key="1">
    <citation type="submission" date="2016-10" db="EMBL/GenBank/DDBJ databases">
        <authorList>
            <person name="Varghese N."/>
            <person name="Submissions S."/>
        </authorList>
    </citation>
    <scope>NUCLEOTIDE SEQUENCE [LARGE SCALE GENOMIC DNA]</scope>
    <source>
        <strain evidence="4">DSM 16858</strain>
    </source>
</reference>
<evidence type="ECO:0008006" key="5">
    <source>
        <dbReference type="Google" id="ProtNLM"/>
    </source>
</evidence>
<dbReference type="EMBL" id="FOIJ01000001">
    <property type="protein sequence ID" value="SES83504.1"/>
    <property type="molecule type" value="Genomic_DNA"/>
</dbReference>
<dbReference type="Gene3D" id="2.160.10.10">
    <property type="entry name" value="Hexapeptide repeat proteins"/>
    <property type="match status" value="1"/>
</dbReference>
<dbReference type="InterPro" id="IPR011004">
    <property type="entry name" value="Trimer_LpxA-like_sf"/>
</dbReference>
<organism evidence="3 4">
    <name type="scientific">Stigmatella erecta</name>
    <dbReference type="NCBI Taxonomy" id="83460"/>
    <lineage>
        <taxon>Bacteria</taxon>
        <taxon>Pseudomonadati</taxon>
        <taxon>Myxococcota</taxon>
        <taxon>Myxococcia</taxon>
        <taxon>Myxococcales</taxon>
        <taxon>Cystobacterineae</taxon>
        <taxon>Archangiaceae</taxon>
        <taxon>Stigmatella</taxon>
    </lineage>
</organism>
<gene>
    <name evidence="3" type="ORF">SAMN05443639_101380</name>
</gene>
<dbReference type="AlphaFoldDB" id="A0A1H9ZRQ1"/>
<feature type="compositionally biased region" description="Acidic residues" evidence="1">
    <location>
        <begin position="169"/>
        <end position="178"/>
    </location>
</feature>
<dbReference type="Proteomes" id="UP000199181">
    <property type="component" value="Unassembled WGS sequence"/>
</dbReference>
<sequence>MRPLTLAPLALAALMAFPAFAEDTEAKTEPHPRVVCAVQSKEGSRAVQGTDLVLEAGEKAKDAVAVEGNVIVRKGAEVEDVVAIQGKVIIEAGAVVTGKVVSIGGGIRLRKKAHVQGDLVALGGTLQMDEGATLGGDKVNFNLAFNGKDLIQSFIQGALDEESGCQLSFEDEDEDGEEKQEKAQAAQK</sequence>
<dbReference type="RefSeq" id="WP_093515281.1">
    <property type="nucleotide sequence ID" value="NZ_FOIJ01000001.1"/>
</dbReference>
<proteinExistence type="predicted"/>
<feature type="chain" id="PRO_5011761071" description="Protein CcmA, bactofilin family" evidence="2">
    <location>
        <begin position="22"/>
        <end position="188"/>
    </location>
</feature>
<evidence type="ECO:0000256" key="1">
    <source>
        <dbReference type="SAM" id="MobiDB-lite"/>
    </source>
</evidence>
<keyword evidence="4" id="KW-1185">Reference proteome</keyword>
<feature type="signal peptide" evidence="2">
    <location>
        <begin position="1"/>
        <end position="21"/>
    </location>
</feature>
<keyword evidence="2" id="KW-0732">Signal</keyword>
<protein>
    <recommendedName>
        <fullName evidence="5">Protein CcmA, bactofilin family</fullName>
    </recommendedName>
</protein>
<feature type="region of interest" description="Disordered" evidence="1">
    <location>
        <begin position="169"/>
        <end position="188"/>
    </location>
</feature>
<evidence type="ECO:0000313" key="4">
    <source>
        <dbReference type="Proteomes" id="UP000199181"/>
    </source>
</evidence>